<keyword evidence="4" id="KW-0805">Transcription regulation</keyword>
<feature type="domain" description="Zinc finger PHD-type" evidence="6">
    <location>
        <begin position="637"/>
        <end position="683"/>
    </location>
</feature>
<dbReference type="Pfam" id="PF25565">
    <property type="entry name" value="Ubiquitin_At1g33420"/>
    <property type="match status" value="1"/>
</dbReference>
<dbReference type="InterPro" id="IPR011011">
    <property type="entry name" value="Znf_FYVE_PHD"/>
</dbReference>
<dbReference type="InterPro" id="IPR058054">
    <property type="entry name" value="Znf_MS1-like"/>
</dbReference>
<dbReference type="Gramene" id="ERM93817">
    <property type="protein sequence ID" value="ERM93817"/>
    <property type="gene ID" value="AMTR_s00138p00033180"/>
</dbReference>
<dbReference type="SUPFAM" id="SSF57903">
    <property type="entry name" value="FYVE/PHD zinc finger"/>
    <property type="match status" value="1"/>
</dbReference>
<keyword evidence="1" id="KW-0479">Metal-binding</keyword>
<dbReference type="KEGG" id="atr:18421711"/>
<proteinExistence type="predicted"/>
<dbReference type="HOGENOM" id="CLU_012141_0_0_1"/>
<dbReference type="SMART" id="SM00249">
    <property type="entry name" value="PHD"/>
    <property type="match status" value="1"/>
</dbReference>
<dbReference type="InterPro" id="IPR013083">
    <property type="entry name" value="Znf_RING/FYVE/PHD"/>
</dbReference>
<dbReference type="PANTHER" id="PTHR46201">
    <property type="entry name" value="PHD FINGER PROTEIN MALE MEIOCYTE DEATH 1-RELATED"/>
    <property type="match status" value="1"/>
</dbReference>
<protein>
    <recommendedName>
        <fullName evidence="6">Zinc finger PHD-type domain-containing protein</fullName>
    </recommendedName>
</protein>
<keyword evidence="8" id="KW-1185">Reference proteome</keyword>
<keyword evidence="2" id="KW-0863">Zinc-finger</keyword>
<dbReference type="AlphaFoldDB" id="W1NDN9"/>
<evidence type="ECO:0000256" key="2">
    <source>
        <dbReference type="ARBA" id="ARBA00022771"/>
    </source>
</evidence>
<keyword evidence="3" id="KW-0862">Zinc</keyword>
<sequence length="699" mass="78980">MACSVYKRSASDTTFTLSPLPLTYDNYNCNKIPKTMSRPTPTKPKPTPKPNNIFAFHSFGEPGRPASFSGAFRDNVRDFLAHWAQTLAHEVEGNPAWLVYLALSQETLIPLYVVEEHVRNSPWPYCDHCRCVGWSHHLVSRRRYHFIIPASDQSHHLLPSRLVLDRRTHLLHGLIHCSGFGHLLSLNGHENGSKHLSGHHTMDLWDRICSMLCTRKVTVEDTARKHSMDLRLLHSAAYGHPWFWRWGYSFFHGSFGISENRYSMAVKILNQLPLDMLDPEHQVPHLHRIFGAYNTTCTSEISTLGQLLHTMLQLKARLPWQKADAAPPITGSRLVTSSKCLLKKHHNHKAVVGVEELAASSQCRWSPKRFEVAARVVAEILEASGSRRMLRQEVRDAARGRIGDTGLLDFVLKSLNNCVVGPHLIRRTVNPKTKVLEYSLSSLSSTELDNWDGEAATENRKYESGDHPQNQLQVGRRSEIERDLEYVYRRVLEGGLGGKVVEAARRVVLDTKHFTKEWPIRDADEQLRFMVSVVVAEDEAGMFSRAIPPPELVVVPLHATVGDLRAEAEHAFRDTYCIMEGFAAEDLIWPHGQEISESELLFGVAESGMGVWVRGRGAERGEERLRYEGGAEEWRVECECGARDDDGERMVACDVCEVWQHTRCLGIADAEAVPQLFFCARCGSALLPPDMLPHEPLIE</sequence>
<organism evidence="7 8">
    <name type="scientific">Amborella trichopoda</name>
    <dbReference type="NCBI Taxonomy" id="13333"/>
    <lineage>
        <taxon>Eukaryota</taxon>
        <taxon>Viridiplantae</taxon>
        <taxon>Streptophyta</taxon>
        <taxon>Embryophyta</taxon>
        <taxon>Tracheophyta</taxon>
        <taxon>Spermatophyta</taxon>
        <taxon>Magnoliopsida</taxon>
        <taxon>Amborellales</taxon>
        <taxon>Amborellaceae</taxon>
        <taxon>Amborella</taxon>
    </lineage>
</organism>
<evidence type="ECO:0000313" key="8">
    <source>
        <dbReference type="Proteomes" id="UP000017836"/>
    </source>
</evidence>
<dbReference type="Pfam" id="PF00628">
    <property type="entry name" value="PHD"/>
    <property type="match status" value="1"/>
</dbReference>
<dbReference type="Pfam" id="PF25874">
    <property type="entry name" value="WHD_plant_repro"/>
    <property type="match status" value="1"/>
</dbReference>
<dbReference type="InterPro" id="IPR019786">
    <property type="entry name" value="Zinc_finger_PHD-type_CS"/>
</dbReference>
<evidence type="ECO:0000256" key="5">
    <source>
        <dbReference type="ARBA" id="ARBA00023163"/>
    </source>
</evidence>
<dbReference type="CDD" id="cd15556">
    <property type="entry name" value="PHD_MMD1_like"/>
    <property type="match status" value="1"/>
</dbReference>
<dbReference type="PROSITE" id="PS01359">
    <property type="entry name" value="ZF_PHD_1"/>
    <property type="match status" value="1"/>
</dbReference>
<evidence type="ECO:0000313" key="7">
    <source>
        <dbReference type="EMBL" id="ERM93817.1"/>
    </source>
</evidence>
<dbReference type="STRING" id="13333.W1NDN9"/>
<evidence type="ECO:0000259" key="6">
    <source>
        <dbReference type="SMART" id="SM00249"/>
    </source>
</evidence>
<name>W1NDN9_AMBTC</name>
<dbReference type="PANTHER" id="PTHR46201:SF9">
    <property type="entry name" value="PHD FINGER PROTEIN MALE MEIOCYTE DEATH 1"/>
    <property type="match status" value="1"/>
</dbReference>
<dbReference type="InterPro" id="IPR057765">
    <property type="entry name" value="MS1-like_ubiquitin"/>
</dbReference>
<reference evidence="8" key="1">
    <citation type="journal article" date="2013" name="Science">
        <title>The Amborella genome and the evolution of flowering plants.</title>
        <authorList>
            <consortium name="Amborella Genome Project"/>
        </authorList>
    </citation>
    <scope>NUCLEOTIDE SEQUENCE [LARGE SCALE GENOMIC DNA]</scope>
</reference>
<dbReference type="eggNOG" id="KOG1844">
    <property type="taxonomic scope" value="Eukaryota"/>
</dbReference>
<dbReference type="OMA" id="RCSGWSH"/>
<evidence type="ECO:0000256" key="3">
    <source>
        <dbReference type="ARBA" id="ARBA00022833"/>
    </source>
</evidence>
<dbReference type="InterPro" id="IPR001965">
    <property type="entry name" value="Znf_PHD"/>
</dbReference>
<dbReference type="OrthoDB" id="436852at2759"/>
<dbReference type="EMBL" id="KI397561">
    <property type="protein sequence ID" value="ERM93817.1"/>
    <property type="molecule type" value="Genomic_DNA"/>
</dbReference>
<evidence type="ECO:0000256" key="4">
    <source>
        <dbReference type="ARBA" id="ARBA00023015"/>
    </source>
</evidence>
<dbReference type="Gene3D" id="3.30.40.10">
    <property type="entry name" value="Zinc/RING finger domain, C3HC4 (zinc finger)"/>
    <property type="match status" value="1"/>
</dbReference>
<dbReference type="GO" id="GO:0008270">
    <property type="term" value="F:zinc ion binding"/>
    <property type="evidence" value="ECO:0007669"/>
    <property type="project" value="UniProtKB-KW"/>
</dbReference>
<keyword evidence="5" id="KW-0804">Transcription</keyword>
<dbReference type="InterPro" id="IPR059080">
    <property type="entry name" value="WHD_PTC1"/>
</dbReference>
<accession>W1NDN9</accession>
<dbReference type="Proteomes" id="UP000017836">
    <property type="component" value="Unassembled WGS sequence"/>
</dbReference>
<dbReference type="InterPro" id="IPR019787">
    <property type="entry name" value="Znf_PHD-finger"/>
</dbReference>
<gene>
    <name evidence="7" type="ORF">AMTR_s00138p00033180</name>
</gene>
<evidence type="ECO:0000256" key="1">
    <source>
        <dbReference type="ARBA" id="ARBA00022723"/>
    </source>
</evidence>